<dbReference type="HOGENOM" id="CLU_1044642_0_0_0"/>
<organism evidence="1 2">
    <name type="scientific">Candidatus Saccharimonas aalborgensis</name>
    <dbReference type="NCBI Taxonomy" id="1332188"/>
    <lineage>
        <taxon>Bacteria</taxon>
        <taxon>Candidatus Saccharimonadota</taxon>
        <taxon>Candidatus Saccharimonadia</taxon>
        <taxon>Candidatus Saccharimonadales</taxon>
        <taxon>Candidatus Saccharimonadaceae</taxon>
        <taxon>Candidatus Saccharimonas</taxon>
    </lineage>
</organism>
<gene>
    <name evidence="1" type="ORF">L336_0284</name>
</gene>
<dbReference type="AlphaFoldDB" id="R4PKC5"/>
<name>R4PKC5_9BACT</name>
<evidence type="ECO:0000313" key="1">
    <source>
        <dbReference type="EMBL" id="AGL61993.1"/>
    </source>
</evidence>
<evidence type="ECO:0000313" key="2">
    <source>
        <dbReference type="Proteomes" id="UP000013893"/>
    </source>
</evidence>
<protein>
    <submittedName>
        <fullName evidence="1">Uncharacterized protein</fullName>
    </submittedName>
</protein>
<accession>R4PKC5</accession>
<dbReference type="KEGG" id="saal:L336_0284"/>
<dbReference type="STRING" id="1332188.L336_0284"/>
<dbReference type="EMBL" id="CP005957">
    <property type="protein sequence ID" value="AGL61993.1"/>
    <property type="molecule type" value="Genomic_DNA"/>
</dbReference>
<proteinExistence type="predicted"/>
<sequence>MTVPTRHHNSLRVPAAVELALEVTRERLVGRGRYMTKIATTEEEIAENRRLATRRYLDVGKIDPETVGSDGLPKVDAIHDAGLATYISTYDSHYGGRLVSVGKLLWEPGVEAADLRTPLADLYPASRERLFAHAPGTLGELGSLAKERGVSQVATLGVLREVYRLAEERGIEAMVAGLEFHAWPRYKQLFGSGIERMHPEDVLLKYKGFNSDQVGIYMDITNAYQEYRHDTLVGSLADRVARLLVIEYYAQRVPSFHSLIPLSQLR</sequence>
<keyword evidence="2" id="KW-1185">Reference proteome</keyword>
<dbReference type="Proteomes" id="UP000013893">
    <property type="component" value="Chromosome"/>
</dbReference>
<reference evidence="1 2" key="1">
    <citation type="journal article" date="2013" name="Nat. Biotechnol.">
        <title>Genome sequences of rare, uncultured bacteria obtained by differential coverage binning of multiple metagenomes.</title>
        <authorList>
            <person name="Albertsen M."/>
            <person name="Hugenholtz P."/>
            <person name="Skarshewski A."/>
            <person name="Nielsen K.L."/>
            <person name="Tyson G.W."/>
            <person name="Nielsen P.H."/>
        </authorList>
    </citation>
    <scope>NUCLEOTIDE SEQUENCE [LARGE SCALE GENOMIC DNA]</scope>
    <source>
        <strain evidence="1">TM71</strain>
    </source>
</reference>